<comment type="caution">
    <text evidence="16">The sequence shown here is derived from an EMBL/GenBank/DDBJ whole genome shotgun (WGS) entry which is preliminary data.</text>
</comment>
<dbReference type="SUPFAM" id="SSF55785">
    <property type="entry name" value="PYP-like sensor domain (PAS domain)"/>
    <property type="match status" value="1"/>
</dbReference>
<dbReference type="PANTHER" id="PTHR43047">
    <property type="entry name" value="TWO-COMPONENT HISTIDINE PROTEIN KINASE"/>
    <property type="match status" value="1"/>
</dbReference>
<dbReference type="InterPro" id="IPR011006">
    <property type="entry name" value="CheY-like_superfamily"/>
</dbReference>
<keyword evidence="10 12" id="KW-0472">Membrane</keyword>
<dbReference type="PROSITE" id="PS50112">
    <property type="entry name" value="PAS"/>
    <property type="match status" value="1"/>
</dbReference>
<dbReference type="Gene3D" id="3.30.450.20">
    <property type="entry name" value="PAS domain"/>
    <property type="match status" value="1"/>
</dbReference>
<dbReference type="Gene3D" id="1.10.287.130">
    <property type="match status" value="1"/>
</dbReference>
<comment type="catalytic activity">
    <reaction evidence="1">
        <text>ATP + protein L-histidine = ADP + protein N-phospho-L-histidine.</text>
        <dbReference type="EC" id="2.7.13.3"/>
    </reaction>
</comment>
<dbReference type="Gene3D" id="3.40.50.2300">
    <property type="match status" value="1"/>
</dbReference>
<dbReference type="SMART" id="SM00448">
    <property type="entry name" value="REC"/>
    <property type="match status" value="1"/>
</dbReference>
<evidence type="ECO:0000256" key="10">
    <source>
        <dbReference type="ARBA" id="ARBA00023136"/>
    </source>
</evidence>
<keyword evidence="9 12" id="KW-1133">Transmembrane helix</keyword>
<evidence type="ECO:0000256" key="2">
    <source>
        <dbReference type="ARBA" id="ARBA00004141"/>
    </source>
</evidence>
<dbReference type="InterPro" id="IPR038377">
    <property type="entry name" value="Na/Glc_symporter_sf"/>
</dbReference>
<dbReference type="Proteomes" id="UP001257914">
    <property type="component" value="Unassembled WGS sequence"/>
</dbReference>
<reference evidence="16 17" key="1">
    <citation type="submission" date="2023-10" db="EMBL/GenBank/DDBJ databases">
        <title>Psychrosphaera aquimaarina strain SW33 isolated from seawater.</title>
        <authorList>
            <person name="Bayburt H."/>
            <person name="Kim J.M."/>
            <person name="Choi B.J."/>
            <person name="Jeon C.O."/>
        </authorList>
    </citation>
    <scope>NUCLEOTIDE SEQUENCE [LARGE SCALE GENOMIC DNA]</scope>
    <source>
        <strain evidence="16 17">KCTC 52743</strain>
    </source>
</reference>
<dbReference type="InterPro" id="IPR036890">
    <property type="entry name" value="HATPase_C_sf"/>
</dbReference>
<proteinExistence type="inferred from homology"/>
<feature type="transmembrane region" description="Helical" evidence="12">
    <location>
        <begin position="493"/>
        <end position="514"/>
    </location>
</feature>
<name>A0ABU3R595_9GAMM</name>
<dbReference type="SUPFAM" id="SSF52172">
    <property type="entry name" value="CheY-like"/>
    <property type="match status" value="1"/>
</dbReference>
<dbReference type="GO" id="GO:0004673">
    <property type="term" value="F:protein histidine kinase activity"/>
    <property type="evidence" value="ECO:0007669"/>
    <property type="project" value="UniProtKB-EC"/>
</dbReference>
<dbReference type="InterPro" id="IPR003594">
    <property type="entry name" value="HATPase_dom"/>
</dbReference>
<feature type="transmembrane region" description="Helical" evidence="12">
    <location>
        <begin position="118"/>
        <end position="137"/>
    </location>
</feature>
<evidence type="ECO:0000313" key="17">
    <source>
        <dbReference type="Proteomes" id="UP001257914"/>
    </source>
</evidence>
<dbReference type="InterPro" id="IPR004358">
    <property type="entry name" value="Sig_transdc_His_kin-like_C"/>
</dbReference>
<feature type="transmembrane region" description="Helical" evidence="12">
    <location>
        <begin position="412"/>
        <end position="434"/>
    </location>
</feature>
<feature type="domain" description="PAS" evidence="15">
    <location>
        <begin position="632"/>
        <end position="669"/>
    </location>
</feature>
<evidence type="ECO:0000256" key="12">
    <source>
        <dbReference type="SAM" id="Phobius"/>
    </source>
</evidence>
<feature type="domain" description="Histidine kinase" evidence="13">
    <location>
        <begin position="794"/>
        <end position="1018"/>
    </location>
</feature>
<feature type="modified residue" description="4-aspartylphosphate" evidence="11">
    <location>
        <position position="1098"/>
    </location>
</feature>
<feature type="domain" description="Response regulatory" evidence="14">
    <location>
        <begin position="1043"/>
        <end position="1164"/>
    </location>
</feature>
<dbReference type="PROSITE" id="PS50110">
    <property type="entry name" value="RESPONSE_REGULATORY"/>
    <property type="match status" value="1"/>
</dbReference>
<evidence type="ECO:0000256" key="6">
    <source>
        <dbReference type="ARBA" id="ARBA00022679"/>
    </source>
</evidence>
<keyword evidence="17" id="KW-1185">Reference proteome</keyword>
<feature type="transmembrane region" description="Helical" evidence="12">
    <location>
        <begin position="441"/>
        <end position="463"/>
    </location>
</feature>
<dbReference type="CDD" id="cd10322">
    <property type="entry name" value="SLC5sbd"/>
    <property type="match status" value="1"/>
</dbReference>
<dbReference type="EC" id="2.7.13.3" evidence="4"/>
<evidence type="ECO:0000256" key="9">
    <source>
        <dbReference type="ARBA" id="ARBA00022989"/>
    </source>
</evidence>
<feature type="transmembrane region" description="Helical" evidence="12">
    <location>
        <begin position="42"/>
        <end position="62"/>
    </location>
</feature>
<dbReference type="NCBIfam" id="TIGR00229">
    <property type="entry name" value="sensory_box"/>
    <property type="match status" value="1"/>
</dbReference>
<evidence type="ECO:0000256" key="1">
    <source>
        <dbReference type="ARBA" id="ARBA00000085"/>
    </source>
</evidence>
<dbReference type="RefSeq" id="WP_315948309.1">
    <property type="nucleotide sequence ID" value="NZ_JAWCUA010000010.1"/>
</dbReference>
<feature type="transmembrane region" description="Helical" evidence="12">
    <location>
        <begin position="381"/>
        <end position="400"/>
    </location>
</feature>
<evidence type="ECO:0000256" key="3">
    <source>
        <dbReference type="ARBA" id="ARBA00006434"/>
    </source>
</evidence>
<dbReference type="SMART" id="SM00388">
    <property type="entry name" value="HisKA"/>
    <property type="match status" value="1"/>
</dbReference>
<dbReference type="InterPro" id="IPR035965">
    <property type="entry name" value="PAS-like_dom_sf"/>
</dbReference>
<evidence type="ECO:0000259" key="14">
    <source>
        <dbReference type="PROSITE" id="PS50110"/>
    </source>
</evidence>
<evidence type="ECO:0000256" key="11">
    <source>
        <dbReference type="PROSITE-ProRule" id="PRU00169"/>
    </source>
</evidence>
<evidence type="ECO:0000256" key="4">
    <source>
        <dbReference type="ARBA" id="ARBA00012438"/>
    </source>
</evidence>
<dbReference type="PRINTS" id="PR00344">
    <property type="entry name" value="BCTRLSENSOR"/>
</dbReference>
<evidence type="ECO:0000256" key="5">
    <source>
        <dbReference type="ARBA" id="ARBA00022553"/>
    </source>
</evidence>
<keyword evidence="6 16" id="KW-0808">Transferase</keyword>
<dbReference type="InterPro" id="IPR036097">
    <property type="entry name" value="HisK_dim/P_sf"/>
</dbReference>
<dbReference type="Pfam" id="PF02518">
    <property type="entry name" value="HATPase_c"/>
    <property type="match status" value="1"/>
</dbReference>
<feature type="transmembrane region" description="Helical" evidence="12">
    <location>
        <begin position="242"/>
        <end position="263"/>
    </location>
</feature>
<keyword evidence="5 11" id="KW-0597">Phosphoprotein</keyword>
<dbReference type="SMART" id="SM00387">
    <property type="entry name" value="HATPase_c"/>
    <property type="match status" value="1"/>
</dbReference>
<sequence length="1165" mass="129749">MLIWLSLDTWLITFLSIGYLVLLFLVAYWGQKASNKKWASNPWVYSLSLGVSCTSWAFYGIIGQASSSGLWLAPIYIGTIACFVLAWPLLLKMLRVTKQQNLTSIADFIASRYERAPMIAGVVSLIALLGTIPYISLQLRAISQSFDLVTGSYQSGISTTFVVTIVLVVFSILFGARNVAINNQNQGLVFAIAFSSIVKLFAITLVGLFTTYYLFDGFTDLLNQQIPQQEALQSQLDDTQTAYFTVSQILLGMVTIFITPQLYHMMFIENNNESELKKARWLYPVYLLLINLFVLPIAIAGQVTFPGGSVNADTYILTLPLYHQQEWLSILVYIGGLAAATSMVIVAAIVLSTMLTTDIITPSLVKFKIFNLAQKTQLSRLLLTFRRAAIALVLLLSFLFERFVSQQSHLATLGLLAFVLLAQVSPAVIGALYWRKASSIAALSGLIVGGLLWVYTLFIPMVFPDSALVNHGMFNLAWLKPTSLFGFSYLDDVTHGVIVSLLVNTLVFIVVSLYSSRSIGEKLQAELFMKKHQGQFSYQLTIQDLFNLLHRFVNHDAATELIERSGVHRNRNQLAPQYLIDYSQKQLSSVLGSASTRLVMKAATSSDDDVNPMSLEQVANIVDEASELFQFNRELLQAGVENIEQGMSIIDADMRLVAWNKRYIELLGYPANFLQAGKHISELLKYNVQRGIINGNDADELINKRIEHMRSGNSHYYQRKLPNGVVLEIRGQAMPGGGFVSTFTDITKHIAAEKALQQANETLEMRVIERTKELDHAMAEAEAANKSKTRFLAAASHDLMQPFNALALFTDMLKQQVKDTPSEQLADHIQNSLNVVEVLLSDLVEISKLDSSGQQPELSPFNINDVLEPLSHEIAILAHQQQITFSYVHSSCWVNTDKRLIRRVIQNLLANAIHYSPLGNEQTGSTSEETKAKVLLGVRHHNNAIRIEVWDNGPGIPLEKQTLIFQEFERLESNRDKPGLGLGLAISDRIVKLLNLSMGIKSTLNKGSVFYVDIPRVVKKQNHEHDLKLAAQNNQNSDLSGLSVLLIDNDELMLTALTKQLQGWGCEVTAVSGQQGWQQHKVAHNNTAPFTPQLVIADYHLDNGDNGVDLVLELFKDNLWSAPCIVCSADPSEQLRQHCSDAQFSFIRKPVKALALKHLIKQVLS</sequence>
<dbReference type="Gene3D" id="1.20.1730.10">
    <property type="entry name" value="Sodium/glucose cotransporter"/>
    <property type="match status" value="1"/>
</dbReference>
<comment type="subcellular location">
    <subcellularLocation>
        <location evidence="2">Membrane</location>
        <topology evidence="2">Multi-pass membrane protein</topology>
    </subcellularLocation>
</comment>
<dbReference type="PROSITE" id="PS50109">
    <property type="entry name" value="HIS_KIN"/>
    <property type="match status" value="1"/>
</dbReference>
<dbReference type="InterPro" id="IPR005467">
    <property type="entry name" value="His_kinase_dom"/>
</dbReference>
<dbReference type="InterPro" id="IPR000014">
    <property type="entry name" value="PAS"/>
</dbReference>
<feature type="transmembrane region" description="Helical" evidence="12">
    <location>
        <begin position="157"/>
        <end position="176"/>
    </location>
</feature>
<feature type="transmembrane region" description="Helical" evidence="12">
    <location>
        <begin position="283"/>
        <end position="307"/>
    </location>
</feature>
<accession>A0ABU3R595</accession>
<dbReference type="CDD" id="cd00075">
    <property type="entry name" value="HATPase"/>
    <property type="match status" value="1"/>
</dbReference>
<dbReference type="InterPro" id="IPR003661">
    <property type="entry name" value="HisK_dim/P_dom"/>
</dbReference>
<feature type="transmembrane region" description="Helical" evidence="12">
    <location>
        <begin position="12"/>
        <end position="30"/>
    </location>
</feature>
<dbReference type="InterPro" id="IPR001734">
    <property type="entry name" value="Na/solute_symporter"/>
</dbReference>
<dbReference type="Pfam" id="PF00072">
    <property type="entry name" value="Response_reg"/>
    <property type="match status" value="1"/>
</dbReference>
<dbReference type="PANTHER" id="PTHR43047:SF9">
    <property type="entry name" value="HISTIDINE KINASE"/>
    <property type="match status" value="1"/>
</dbReference>
<dbReference type="SUPFAM" id="SSF47384">
    <property type="entry name" value="Homodimeric domain of signal transducing histidine kinase"/>
    <property type="match status" value="1"/>
</dbReference>
<evidence type="ECO:0000256" key="8">
    <source>
        <dbReference type="ARBA" id="ARBA00022777"/>
    </source>
</evidence>
<dbReference type="CDD" id="cd00156">
    <property type="entry name" value="REC"/>
    <property type="match status" value="1"/>
</dbReference>
<feature type="transmembrane region" description="Helical" evidence="12">
    <location>
        <begin position="188"/>
        <end position="215"/>
    </location>
</feature>
<feature type="transmembrane region" description="Helical" evidence="12">
    <location>
        <begin position="68"/>
        <end position="91"/>
    </location>
</feature>
<dbReference type="SUPFAM" id="SSF55874">
    <property type="entry name" value="ATPase domain of HSP90 chaperone/DNA topoisomerase II/histidine kinase"/>
    <property type="match status" value="1"/>
</dbReference>
<dbReference type="EMBL" id="JAWCUA010000010">
    <property type="protein sequence ID" value="MDU0114635.1"/>
    <property type="molecule type" value="Genomic_DNA"/>
</dbReference>
<evidence type="ECO:0000256" key="7">
    <source>
        <dbReference type="ARBA" id="ARBA00022692"/>
    </source>
</evidence>
<dbReference type="Gene3D" id="3.30.565.10">
    <property type="entry name" value="Histidine kinase-like ATPase, C-terminal domain"/>
    <property type="match status" value="1"/>
</dbReference>
<protein>
    <recommendedName>
        <fullName evidence="4">histidine kinase</fullName>
        <ecNumber evidence="4">2.7.13.3</ecNumber>
    </recommendedName>
</protein>
<keyword evidence="7 12" id="KW-0812">Transmembrane</keyword>
<dbReference type="Pfam" id="PF00512">
    <property type="entry name" value="HisKA"/>
    <property type="match status" value="1"/>
</dbReference>
<gene>
    <name evidence="16" type="ORF">RT723_16900</name>
</gene>
<feature type="transmembrane region" description="Helical" evidence="12">
    <location>
        <begin position="327"/>
        <end position="360"/>
    </location>
</feature>
<evidence type="ECO:0000259" key="15">
    <source>
        <dbReference type="PROSITE" id="PS50112"/>
    </source>
</evidence>
<keyword evidence="8 16" id="KW-0418">Kinase</keyword>
<evidence type="ECO:0000313" key="16">
    <source>
        <dbReference type="EMBL" id="MDU0114635.1"/>
    </source>
</evidence>
<comment type="similarity">
    <text evidence="3">Belongs to the sodium:solute symporter (SSF) (TC 2.A.21) family.</text>
</comment>
<dbReference type="InterPro" id="IPR001789">
    <property type="entry name" value="Sig_transdc_resp-reg_receiver"/>
</dbReference>
<dbReference type="CDD" id="cd00082">
    <property type="entry name" value="HisKA"/>
    <property type="match status" value="1"/>
</dbReference>
<evidence type="ECO:0000259" key="13">
    <source>
        <dbReference type="PROSITE" id="PS50109"/>
    </source>
</evidence>
<organism evidence="16 17">
    <name type="scientific">Psychrosphaera aquimarina</name>
    <dbReference type="NCBI Taxonomy" id="2044854"/>
    <lineage>
        <taxon>Bacteria</taxon>
        <taxon>Pseudomonadati</taxon>
        <taxon>Pseudomonadota</taxon>
        <taxon>Gammaproteobacteria</taxon>
        <taxon>Alteromonadales</taxon>
        <taxon>Pseudoalteromonadaceae</taxon>
        <taxon>Psychrosphaera</taxon>
    </lineage>
</organism>
<dbReference type="Pfam" id="PF12860">
    <property type="entry name" value="PAS_7"/>
    <property type="match status" value="1"/>
</dbReference>
<dbReference type="PROSITE" id="PS50283">
    <property type="entry name" value="NA_SOLUT_SYMP_3"/>
    <property type="match status" value="1"/>
</dbReference>